<feature type="transmembrane region" description="Helical" evidence="6">
    <location>
        <begin position="285"/>
        <end position="302"/>
    </location>
</feature>
<keyword evidence="9" id="KW-1185">Reference proteome</keyword>
<dbReference type="SUPFAM" id="SSF103473">
    <property type="entry name" value="MFS general substrate transporter"/>
    <property type="match status" value="1"/>
</dbReference>
<dbReference type="PANTHER" id="PTHR23513">
    <property type="entry name" value="INTEGRAL MEMBRANE EFFLUX PROTEIN-RELATED"/>
    <property type="match status" value="1"/>
</dbReference>
<comment type="subcellular location">
    <subcellularLocation>
        <location evidence="1">Cell membrane</location>
        <topology evidence="1">Multi-pass membrane protein</topology>
    </subcellularLocation>
</comment>
<sequence length="388" mass="40058">MTAVALSFAVLDLNGSAGDLGFVMASGAIPMVATLLIGGVLADRFSRRRIMVTADLVRLACQGIVAALLLSGHAHIWQLAAFQAVQGVASAAFGPACAGLVPSLVSGEHLQRANALRGMALSSGNIAGPVLAGLIVSFAGPGWAIAADAATFGVSAFMLSRIPIATQLRTAGGSFTHDLLEGWSEFRSRTWLWMSVATSSLSNLLLAAVLVLGPFLAEEHLGGPAAWASMSAFLGVGLIVGGMIAMHLRSERQLRTGIAALVMGTLPTFGLALELSLFVMCSLEFIAGVGLAVFGAMWATTMQRNIPEDKLSRVSAYANFGLLAGQPFGHALVGPMVAAMGVYSTLWVAAAIQLLSALVALSTPAIWRLRTTGEVAESEADAKVLTAV</sequence>
<keyword evidence="3 6" id="KW-0812">Transmembrane</keyword>
<evidence type="ECO:0000259" key="7">
    <source>
        <dbReference type="PROSITE" id="PS50850"/>
    </source>
</evidence>
<name>A0ABS4N2F4_9ACTN</name>
<dbReference type="EMBL" id="JAGGLR010000023">
    <property type="protein sequence ID" value="MBP2066190.1"/>
    <property type="molecule type" value="Genomic_DNA"/>
</dbReference>
<dbReference type="InterPro" id="IPR011701">
    <property type="entry name" value="MFS"/>
</dbReference>
<dbReference type="CDD" id="cd06173">
    <property type="entry name" value="MFS_MefA_like"/>
    <property type="match status" value="1"/>
</dbReference>
<feature type="transmembrane region" description="Helical" evidence="6">
    <location>
        <begin position="20"/>
        <end position="42"/>
    </location>
</feature>
<dbReference type="InterPro" id="IPR036259">
    <property type="entry name" value="MFS_trans_sf"/>
</dbReference>
<dbReference type="PROSITE" id="PS50850">
    <property type="entry name" value="MFS"/>
    <property type="match status" value="1"/>
</dbReference>
<evidence type="ECO:0000256" key="3">
    <source>
        <dbReference type="ARBA" id="ARBA00022692"/>
    </source>
</evidence>
<feature type="transmembrane region" description="Helical" evidence="6">
    <location>
        <begin position="191"/>
        <end position="213"/>
    </location>
</feature>
<evidence type="ECO:0000313" key="9">
    <source>
        <dbReference type="Proteomes" id="UP000756710"/>
    </source>
</evidence>
<protein>
    <submittedName>
        <fullName evidence="8">MFS family permease</fullName>
    </submittedName>
</protein>
<keyword evidence="5 6" id="KW-0472">Membrane</keyword>
<feature type="transmembrane region" description="Helical" evidence="6">
    <location>
        <begin position="258"/>
        <end position="279"/>
    </location>
</feature>
<reference evidence="8 9" key="1">
    <citation type="submission" date="2021-03" db="EMBL/GenBank/DDBJ databases">
        <title>Genomic Encyclopedia of Type Strains, Phase IV (KMG-IV): sequencing the most valuable type-strain genomes for metagenomic binning, comparative biology and taxonomic classification.</title>
        <authorList>
            <person name="Goeker M."/>
        </authorList>
    </citation>
    <scope>NUCLEOTIDE SEQUENCE [LARGE SCALE GENOMIC DNA]</scope>
    <source>
        <strain evidence="8 9">DSM 41954</strain>
    </source>
</reference>
<proteinExistence type="predicted"/>
<organism evidence="8 9">
    <name type="scientific">Streptomyces iranensis</name>
    <dbReference type="NCBI Taxonomy" id="576784"/>
    <lineage>
        <taxon>Bacteria</taxon>
        <taxon>Bacillati</taxon>
        <taxon>Actinomycetota</taxon>
        <taxon>Actinomycetes</taxon>
        <taxon>Kitasatosporales</taxon>
        <taxon>Streptomycetaceae</taxon>
        <taxon>Streptomyces</taxon>
        <taxon>Streptomyces violaceusniger group</taxon>
    </lineage>
</organism>
<gene>
    <name evidence="8" type="ORF">J2Z30_007238</name>
</gene>
<dbReference type="Pfam" id="PF07690">
    <property type="entry name" value="MFS_1"/>
    <property type="match status" value="1"/>
</dbReference>
<feature type="domain" description="Major facilitator superfamily (MFS) profile" evidence="7">
    <location>
        <begin position="1"/>
        <end position="368"/>
    </location>
</feature>
<accession>A0ABS4N2F4</accession>
<evidence type="ECO:0000256" key="4">
    <source>
        <dbReference type="ARBA" id="ARBA00022989"/>
    </source>
</evidence>
<evidence type="ECO:0000256" key="5">
    <source>
        <dbReference type="ARBA" id="ARBA00023136"/>
    </source>
</evidence>
<dbReference type="InterPro" id="IPR020846">
    <property type="entry name" value="MFS_dom"/>
</dbReference>
<evidence type="ECO:0000256" key="6">
    <source>
        <dbReference type="SAM" id="Phobius"/>
    </source>
</evidence>
<dbReference type="PANTHER" id="PTHR23513:SF11">
    <property type="entry name" value="STAPHYLOFERRIN A TRANSPORTER"/>
    <property type="match status" value="1"/>
</dbReference>
<dbReference type="Proteomes" id="UP000756710">
    <property type="component" value="Unassembled WGS sequence"/>
</dbReference>
<feature type="transmembrane region" description="Helical" evidence="6">
    <location>
        <begin position="339"/>
        <end position="361"/>
    </location>
</feature>
<feature type="transmembrane region" description="Helical" evidence="6">
    <location>
        <begin position="225"/>
        <end position="246"/>
    </location>
</feature>
<evidence type="ECO:0000256" key="2">
    <source>
        <dbReference type="ARBA" id="ARBA00022475"/>
    </source>
</evidence>
<keyword evidence="4 6" id="KW-1133">Transmembrane helix</keyword>
<evidence type="ECO:0000256" key="1">
    <source>
        <dbReference type="ARBA" id="ARBA00004651"/>
    </source>
</evidence>
<dbReference type="Gene3D" id="1.20.1250.20">
    <property type="entry name" value="MFS general substrate transporter like domains"/>
    <property type="match status" value="1"/>
</dbReference>
<keyword evidence="2" id="KW-1003">Cell membrane</keyword>
<comment type="caution">
    <text evidence="8">The sequence shown here is derived from an EMBL/GenBank/DDBJ whole genome shotgun (WGS) entry which is preliminary data.</text>
</comment>
<evidence type="ECO:0000313" key="8">
    <source>
        <dbReference type="EMBL" id="MBP2066190.1"/>
    </source>
</evidence>